<keyword evidence="7 13" id="KW-0808">Transferase</keyword>
<proteinExistence type="inferred from homology"/>
<comment type="similarity">
    <text evidence="13">Belongs to the LpxK family.</text>
</comment>
<evidence type="ECO:0000256" key="5">
    <source>
        <dbReference type="ARBA" id="ARBA00022516"/>
    </source>
</evidence>
<dbReference type="Pfam" id="PF02606">
    <property type="entry name" value="LpxK"/>
    <property type="match status" value="1"/>
</dbReference>
<organism evidence="15 16">
    <name type="scientific">Megasphaera hominis</name>
    <dbReference type="NCBI Taxonomy" id="159836"/>
    <lineage>
        <taxon>Bacteria</taxon>
        <taxon>Bacillati</taxon>
        <taxon>Bacillota</taxon>
        <taxon>Negativicutes</taxon>
        <taxon>Veillonellales</taxon>
        <taxon>Veillonellaceae</taxon>
        <taxon>Megasphaera</taxon>
    </lineage>
</organism>
<feature type="domain" description="Rhodanese" evidence="14">
    <location>
        <begin position="79"/>
        <end position="113"/>
    </location>
</feature>
<evidence type="ECO:0000256" key="8">
    <source>
        <dbReference type="ARBA" id="ARBA00022741"/>
    </source>
</evidence>
<sequence length="378" mass="41459">MSFYTKLAAYITYLMEDRSHSLADQPVLALLKGLSAVYRYGVVRRFTAYARHPERQAHLAAKVISLGNITAGGTGKTPTACMLAQWLQRQGYRVALLNRGYRSAAEHGAAIMSDGKDVLLSAQEGGDEALLLARSLPGIPVLVGRERAQTGQLAIDRFHSQVLLLDDAFQHWQLARDLDIVLIDATNPFGNGALLPRGILREPVSHLSRAGFFIITKADQRTEADKQAIYAVLTRYNSTAPVAEAVHRPAWCVSFAAWYEAKADRHTCEQLPHQAVIAVSALGNPASFEATVTACGYTLAGNLRFDDHHQYTNDDLSVMIQMAAEKKAVLVTTEKDAVKLPASFILQHDVPLWVLGIEIVIEKGKEELQNVILQHIGG</sequence>
<keyword evidence="6 13" id="KW-0441">Lipid A biosynthesis</keyword>
<evidence type="ECO:0000313" key="16">
    <source>
        <dbReference type="Proteomes" id="UP000606870"/>
    </source>
</evidence>
<dbReference type="InterPro" id="IPR001763">
    <property type="entry name" value="Rhodanese-like_dom"/>
</dbReference>
<protein>
    <recommendedName>
        <fullName evidence="4 13">Tetraacyldisaccharide 4'-kinase</fullName>
        <ecNumber evidence="3 13">2.7.1.130</ecNumber>
    </recommendedName>
    <alternativeName>
        <fullName evidence="12 13">Lipid A 4'-kinase</fullName>
    </alternativeName>
</protein>
<evidence type="ECO:0000256" key="4">
    <source>
        <dbReference type="ARBA" id="ARBA00016436"/>
    </source>
</evidence>
<evidence type="ECO:0000256" key="6">
    <source>
        <dbReference type="ARBA" id="ARBA00022556"/>
    </source>
</evidence>
<dbReference type="SUPFAM" id="SSF52540">
    <property type="entry name" value="P-loop containing nucleoside triphosphate hydrolases"/>
    <property type="match status" value="1"/>
</dbReference>
<keyword evidence="10 13" id="KW-0067">ATP-binding</keyword>
<dbReference type="InterPro" id="IPR027417">
    <property type="entry name" value="P-loop_NTPase"/>
</dbReference>
<evidence type="ECO:0000256" key="7">
    <source>
        <dbReference type="ARBA" id="ARBA00022679"/>
    </source>
</evidence>
<comment type="catalytic activity">
    <reaction evidence="13">
        <text>a lipid A disaccharide + ATP = a lipid IVA + ADP + H(+)</text>
        <dbReference type="Rhea" id="RHEA:67840"/>
        <dbReference type="ChEBI" id="CHEBI:15378"/>
        <dbReference type="ChEBI" id="CHEBI:30616"/>
        <dbReference type="ChEBI" id="CHEBI:176343"/>
        <dbReference type="ChEBI" id="CHEBI:176425"/>
        <dbReference type="ChEBI" id="CHEBI:456216"/>
        <dbReference type="EC" id="2.7.1.130"/>
    </reaction>
</comment>
<evidence type="ECO:0000256" key="12">
    <source>
        <dbReference type="ARBA" id="ARBA00029757"/>
    </source>
</evidence>
<dbReference type="EMBL" id="JACOGK010000002">
    <property type="protein sequence ID" value="MBC3535829.1"/>
    <property type="molecule type" value="Genomic_DNA"/>
</dbReference>
<comment type="function">
    <text evidence="1 13">Transfers the gamma-phosphate of ATP to the 4'-position of a tetraacyldisaccharide 1-phosphate intermediate (termed DS-1-P) to form tetraacyldisaccharide 1,4'-bis-phosphate (lipid IVA).</text>
</comment>
<reference evidence="15 16" key="1">
    <citation type="submission" date="2020-08" db="EMBL/GenBank/DDBJ databases">
        <authorList>
            <person name="Liu C."/>
            <person name="Sun Q."/>
        </authorList>
    </citation>
    <scope>NUCLEOTIDE SEQUENCE [LARGE SCALE GENOMIC DNA]</scope>
    <source>
        <strain evidence="15 16">NSJ-59</strain>
    </source>
</reference>
<dbReference type="PROSITE" id="PS50206">
    <property type="entry name" value="RHODANESE_3"/>
    <property type="match status" value="1"/>
</dbReference>
<dbReference type="EC" id="2.7.1.130" evidence="3 13"/>
<dbReference type="NCBIfam" id="TIGR00682">
    <property type="entry name" value="lpxK"/>
    <property type="match status" value="1"/>
</dbReference>
<evidence type="ECO:0000256" key="10">
    <source>
        <dbReference type="ARBA" id="ARBA00022840"/>
    </source>
</evidence>
<keyword evidence="9 13" id="KW-0418">Kinase</keyword>
<evidence type="ECO:0000256" key="13">
    <source>
        <dbReference type="HAMAP-Rule" id="MF_00409"/>
    </source>
</evidence>
<dbReference type="InterPro" id="IPR003758">
    <property type="entry name" value="LpxK"/>
</dbReference>
<dbReference type="PANTHER" id="PTHR42724">
    <property type="entry name" value="TETRAACYLDISACCHARIDE 4'-KINASE"/>
    <property type="match status" value="1"/>
</dbReference>
<evidence type="ECO:0000256" key="2">
    <source>
        <dbReference type="ARBA" id="ARBA00004870"/>
    </source>
</evidence>
<name>A0ABR6VF36_9FIRM</name>
<dbReference type="Proteomes" id="UP000606870">
    <property type="component" value="Unassembled WGS sequence"/>
</dbReference>
<feature type="binding site" evidence="13">
    <location>
        <begin position="70"/>
        <end position="77"/>
    </location>
    <ligand>
        <name>ATP</name>
        <dbReference type="ChEBI" id="CHEBI:30616"/>
    </ligand>
</feature>
<dbReference type="PANTHER" id="PTHR42724:SF1">
    <property type="entry name" value="TETRAACYLDISACCHARIDE 4'-KINASE, MITOCHONDRIAL-RELATED"/>
    <property type="match status" value="1"/>
</dbReference>
<dbReference type="HAMAP" id="MF_00409">
    <property type="entry name" value="LpxK"/>
    <property type="match status" value="1"/>
</dbReference>
<evidence type="ECO:0000256" key="9">
    <source>
        <dbReference type="ARBA" id="ARBA00022777"/>
    </source>
</evidence>
<evidence type="ECO:0000259" key="14">
    <source>
        <dbReference type="PROSITE" id="PS50206"/>
    </source>
</evidence>
<gene>
    <name evidence="13 15" type="primary">lpxK</name>
    <name evidence="15" type="ORF">H8J70_00915</name>
</gene>
<keyword evidence="16" id="KW-1185">Reference proteome</keyword>
<keyword evidence="8 13" id="KW-0547">Nucleotide-binding</keyword>
<dbReference type="GO" id="GO:0009029">
    <property type="term" value="F:lipid-A 4'-kinase activity"/>
    <property type="evidence" value="ECO:0007669"/>
    <property type="project" value="UniProtKB-EC"/>
</dbReference>
<dbReference type="Gene3D" id="3.40.50.300">
    <property type="entry name" value="P-loop containing nucleotide triphosphate hydrolases"/>
    <property type="match status" value="1"/>
</dbReference>
<evidence type="ECO:0000313" key="15">
    <source>
        <dbReference type="EMBL" id="MBC3535829.1"/>
    </source>
</evidence>
<evidence type="ECO:0000256" key="1">
    <source>
        <dbReference type="ARBA" id="ARBA00002274"/>
    </source>
</evidence>
<evidence type="ECO:0000256" key="11">
    <source>
        <dbReference type="ARBA" id="ARBA00023098"/>
    </source>
</evidence>
<accession>A0ABR6VF36</accession>
<dbReference type="RefSeq" id="WP_186501883.1">
    <property type="nucleotide sequence ID" value="NZ_JACOGK010000002.1"/>
</dbReference>
<evidence type="ECO:0000256" key="3">
    <source>
        <dbReference type="ARBA" id="ARBA00012071"/>
    </source>
</evidence>
<comment type="pathway">
    <text evidence="2 13">Glycolipid biosynthesis; lipid IV(A) biosynthesis; lipid IV(A) from (3R)-3-hydroxytetradecanoyl-[acyl-carrier-protein] and UDP-N-acetyl-alpha-D-glucosamine: step 6/6.</text>
</comment>
<keyword evidence="11 13" id="KW-0443">Lipid metabolism</keyword>
<keyword evidence="5 13" id="KW-0444">Lipid biosynthesis</keyword>
<comment type="caution">
    <text evidence="15">The sequence shown here is derived from an EMBL/GenBank/DDBJ whole genome shotgun (WGS) entry which is preliminary data.</text>
</comment>